<feature type="domain" description="Bulb-type lectin" evidence="1">
    <location>
        <begin position="1"/>
        <end position="82"/>
    </location>
</feature>
<protein>
    <recommendedName>
        <fullName evidence="1">Bulb-type lectin domain-containing protein</fullName>
    </recommendedName>
</protein>
<evidence type="ECO:0000259" key="1">
    <source>
        <dbReference type="PROSITE" id="PS50927"/>
    </source>
</evidence>
<organism evidence="3">
    <name type="scientific">Selaginella moellendorffii</name>
    <name type="common">Spikemoss</name>
    <dbReference type="NCBI Taxonomy" id="88036"/>
    <lineage>
        <taxon>Eukaryota</taxon>
        <taxon>Viridiplantae</taxon>
        <taxon>Streptophyta</taxon>
        <taxon>Embryophyta</taxon>
        <taxon>Tracheophyta</taxon>
        <taxon>Lycopodiopsida</taxon>
        <taxon>Selaginellales</taxon>
        <taxon>Selaginellaceae</taxon>
        <taxon>Selaginella</taxon>
    </lineage>
</organism>
<dbReference type="InterPro" id="IPR001480">
    <property type="entry name" value="Bulb-type_lectin_dom"/>
</dbReference>
<accession>D8QW60</accession>
<proteinExistence type="predicted"/>
<dbReference type="InParanoid" id="D8QW60"/>
<dbReference type="Gramene" id="EFJ36579">
    <property type="protein sequence ID" value="EFJ36579"/>
    <property type="gene ID" value="SELMODRAFT_29066"/>
</dbReference>
<reference evidence="2 3" key="1">
    <citation type="journal article" date="2011" name="Science">
        <title>The Selaginella genome identifies genetic changes associated with the evolution of vascular plants.</title>
        <authorList>
            <person name="Banks J.A."/>
            <person name="Nishiyama T."/>
            <person name="Hasebe M."/>
            <person name="Bowman J.L."/>
            <person name="Gribskov M."/>
            <person name="dePamphilis C."/>
            <person name="Albert V.A."/>
            <person name="Aono N."/>
            <person name="Aoyama T."/>
            <person name="Ambrose B.A."/>
            <person name="Ashton N.W."/>
            <person name="Axtell M.J."/>
            <person name="Barker E."/>
            <person name="Barker M.S."/>
            <person name="Bennetzen J.L."/>
            <person name="Bonawitz N.D."/>
            <person name="Chapple C."/>
            <person name="Cheng C."/>
            <person name="Correa L.G."/>
            <person name="Dacre M."/>
            <person name="DeBarry J."/>
            <person name="Dreyer I."/>
            <person name="Elias M."/>
            <person name="Engstrom E.M."/>
            <person name="Estelle M."/>
            <person name="Feng L."/>
            <person name="Finet C."/>
            <person name="Floyd S.K."/>
            <person name="Frommer W.B."/>
            <person name="Fujita T."/>
            <person name="Gramzow L."/>
            <person name="Gutensohn M."/>
            <person name="Harholt J."/>
            <person name="Hattori M."/>
            <person name="Heyl A."/>
            <person name="Hirai T."/>
            <person name="Hiwatashi Y."/>
            <person name="Ishikawa M."/>
            <person name="Iwata M."/>
            <person name="Karol K.G."/>
            <person name="Koehler B."/>
            <person name="Kolukisaoglu U."/>
            <person name="Kubo M."/>
            <person name="Kurata T."/>
            <person name="Lalonde S."/>
            <person name="Li K."/>
            <person name="Li Y."/>
            <person name="Litt A."/>
            <person name="Lyons E."/>
            <person name="Manning G."/>
            <person name="Maruyama T."/>
            <person name="Michael T.P."/>
            <person name="Mikami K."/>
            <person name="Miyazaki S."/>
            <person name="Morinaga S."/>
            <person name="Murata T."/>
            <person name="Mueller-Roeber B."/>
            <person name="Nelson D.R."/>
            <person name="Obara M."/>
            <person name="Oguri Y."/>
            <person name="Olmstead R.G."/>
            <person name="Onodera N."/>
            <person name="Petersen B.L."/>
            <person name="Pils B."/>
            <person name="Prigge M."/>
            <person name="Rensing S.A."/>
            <person name="Riano-Pachon D.M."/>
            <person name="Roberts A.W."/>
            <person name="Sato Y."/>
            <person name="Scheller H.V."/>
            <person name="Schulz B."/>
            <person name="Schulz C."/>
            <person name="Shakirov E.V."/>
            <person name="Shibagaki N."/>
            <person name="Shinohara N."/>
            <person name="Shippen D.E."/>
            <person name="Soerensen I."/>
            <person name="Sotooka R."/>
            <person name="Sugimoto N."/>
            <person name="Sugita M."/>
            <person name="Sumikawa N."/>
            <person name="Tanurdzic M."/>
            <person name="Theissen G."/>
            <person name="Ulvskov P."/>
            <person name="Wakazuki S."/>
            <person name="Weng J.K."/>
            <person name="Willats W.W."/>
            <person name="Wipf D."/>
            <person name="Wolf P.G."/>
            <person name="Yang L."/>
            <person name="Zimmer A.D."/>
            <person name="Zhu Q."/>
            <person name="Mitros T."/>
            <person name="Hellsten U."/>
            <person name="Loque D."/>
            <person name="Otillar R."/>
            <person name="Salamov A."/>
            <person name="Schmutz J."/>
            <person name="Shapiro H."/>
            <person name="Lindquist E."/>
            <person name="Lucas S."/>
            <person name="Rokhsar D."/>
            <person name="Grigoriev I.V."/>
        </authorList>
    </citation>
    <scope>NUCLEOTIDE SEQUENCE [LARGE SCALE GENOMIC DNA]</scope>
</reference>
<keyword evidence="3" id="KW-1185">Reference proteome</keyword>
<dbReference type="HOGENOM" id="CLU_164480_1_0_1"/>
<evidence type="ECO:0000313" key="3">
    <source>
        <dbReference type="Proteomes" id="UP000001514"/>
    </source>
</evidence>
<dbReference type="AlphaFoldDB" id="D8QW60"/>
<gene>
    <name evidence="2" type="ORF">SELMODRAFT_29066</name>
</gene>
<dbReference type="InterPro" id="IPR036426">
    <property type="entry name" value="Bulb-type_lectin_dom_sf"/>
</dbReference>
<feature type="non-terminal residue" evidence="2">
    <location>
        <position position="1"/>
    </location>
</feature>
<dbReference type="KEGG" id="smo:SELMODRAFT_29066"/>
<dbReference type="Gene3D" id="2.90.10.10">
    <property type="entry name" value="Bulb-type lectin domain"/>
    <property type="match status" value="1"/>
</dbReference>
<feature type="non-terminal residue" evidence="2">
    <location>
        <position position="82"/>
    </location>
</feature>
<sequence>YNLYMQLDCNLVLYYKKIVIWDTKTNNKGERCFLRLQKDGNLVIYDMNNSIIWSYNIYHKNVWVSYALCVENTGYAVVYNTI</sequence>
<dbReference type="PROSITE" id="PS50927">
    <property type="entry name" value="BULB_LECTIN"/>
    <property type="match status" value="1"/>
</dbReference>
<dbReference type="EMBL" id="GL377567">
    <property type="protein sequence ID" value="EFJ36579.1"/>
    <property type="molecule type" value="Genomic_DNA"/>
</dbReference>
<dbReference type="SUPFAM" id="SSF51110">
    <property type="entry name" value="alpha-D-mannose-specific plant lectins"/>
    <property type="match status" value="1"/>
</dbReference>
<name>D8QW60_SELML</name>
<evidence type="ECO:0000313" key="2">
    <source>
        <dbReference type="EMBL" id="EFJ36579.1"/>
    </source>
</evidence>
<dbReference type="Proteomes" id="UP000001514">
    <property type="component" value="Unassembled WGS sequence"/>
</dbReference>